<evidence type="ECO:0000256" key="8">
    <source>
        <dbReference type="HAMAP-Rule" id="MF_00692"/>
    </source>
</evidence>
<comment type="catalytic activity">
    <reaction evidence="8">
        <text>L-seryl-[protein] + ATP = 3-O-(5'-adenylyl)-L-seryl-[protein] + diphosphate</text>
        <dbReference type="Rhea" id="RHEA:58120"/>
        <dbReference type="Rhea" id="RHEA-COMP:9863"/>
        <dbReference type="Rhea" id="RHEA-COMP:15073"/>
        <dbReference type="ChEBI" id="CHEBI:29999"/>
        <dbReference type="ChEBI" id="CHEBI:30616"/>
        <dbReference type="ChEBI" id="CHEBI:33019"/>
        <dbReference type="ChEBI" id="CHEBI:142516"/>
        <dbReference type="EC" id="2.7.7.108"/>
    </reaction>
</comment>
<dbReference type="InterPro" id="IPR003846">
    <property type="entry name" value="SelO"/>
</dbReference>
<evidence type="ECO:0000256" key="3">
    <source>
        <dbReference type="ARBA" id="ARBA00022695"/>
    </source>
</evidence>
<keyword evidence="7 8" id="KW-0460">Magnesium</keyword>
<dbReference type="AlphaFoldDB" id="K2KQL2"/>
<dbReference type="PATRIC" id="fig|740709.3.peg.794"/>
<keyword evidence="2 8" id="KW-0808">Transferase</keyword>
<dbReference type="Proteomes" id="UP000014115">
    <property type="component" value="Unassembled WGS sequence"/>
</dbReference>
<comment type="cofactor">
    <cofactor evidence="8">
        <name>Mg(2+)</name>
        <dbReference type="ChEBI" id="CHEBI:18420"/>
    </cofactor>
    <cofactor evidence="8">
        <name>Mn(2+)</name>
        <dbReference type="ChEBI" id="CHEBI:29035"/>
    </cofactor>
</comment>
<keyword evidence="3 8" id="KW-0548">Nucleotidyltransferase</keyword>
<dbReference type="GO" id="GO:0000287">
    <property type="term" value="F:magnesium ion binding"/>
    <property type="evidence" value="ECO:0007669"/>
    <property type="project" value="UniProtKB-UniRule"/>
</dbReference>
<dbReference type="Pfam" id="PF02696">
    <property type="entry name" value="SelO"/>
    <property type="match status" value="1"/>
</dbReference>
<dbReference type="GO" id="GO:0030145">
    <property type="term" value="F:manganese ion binding"/>
    <property type="evidence" value="ECO:0007669"/>
    <property type="project" value="UniProtKB-UniRule"/>
</dbReference>
<evidence type="ECO:0000256" key="4">
    <source>
        <dbReference type="ARBA" id="ARBA00022723"/>
    </source>
</evidence>
<evidence type="ECO:0000256" key="5">
    <source>
        <dbReference type="ARBA" id="ARBA00022741"/>
    </source>
</evidence>
<accession>K2KQL2</accession>
<evidence type="ECO:0000256" key="1">
    <source>
        <dbReference type="ARBA" id="ARBA00009747"/>
    </source>
</evidence>
<comment type="catalytic activity">
    <reaction evidence="8">
        <text>L-tyrosyl-[protein] + ATP = O-(5'-adenylyl)-L-tyrosyl-[protein] + diphosphate</text>
        <dbReference type="Rhea" id="RHEA:54288"/>
        <dbReference type="Rhea" id="RHEA-COMP:10136"/>
        <dbReference type="Rhea" id="RHEA-COMP:13846"/>
        <dbReference type="ChEBI" id="CHEBI:30616"/>
        <dbReference type="ChEBI" id="CHEBI:33019"/>
        <dbReference type="ChEBI" id="CHEBI:46858"/>
        <dbReference type="ChEBI" id="CHEBI:83624"/>
        <dbReference type="EC" id="2.7.7.108"/>
    </reaction>
</comment>
<comment type="catalytic activity">
    <reaction evidence="8">
        <text>L-histidyl-[protein] + UTP = N(tele)-(5'-uridylyl)-L-histidyl-[protein] + diphosphate</text>
        <dbReference type="Rhea" id="RHEA:83891"/>
        <dbReference type="Rhea" id="RHEA-COMP:9745"/>
        <dbReference type="Rhea" id="RHEA-COMP:20239"/>
        <dbReference type="ChEBI" id="CHEBI:29979"/>
        <dbReference type="ChEBI" id="CHEBI:33019"/>
        <dbReference type="ChEBI" id="CHEBI:46398"/>
        <dbReference type="ChEBI" id="CHEBI:233474"/>
    </reaction>
</comment>
<feature type="binding site" evidence="8">
    <location>
        <position position="253"/>
    </location>
    <ligand>
        <name>Mg(2+)</name>
        <dbReference type="ChEBI" id="CHEBI:18420"/>
    </ligand>
</feature>
<keyword evidence="6 8" id="KW-0067">ATP-binding</keyword>
<dbReference type="OrthoDB" id="9776281at2"/>
<feature type="binding site" evidence="8">
    <location>
        <position position="115"/>
    </location>
    <ligand>
        <name>ATP</name>
        <dbReference type="ChEBI" id="CHEBI:30616"/>
    </ligand>
</feature>
<comment type="similarity">
    <text evidence="1 8">Belongs to the SELO family.</text>
</comment>
<dbReference type="PANTHER" id="PTHR32057">
    <property type="entry name" value="PROTEIN ADENYLYLTRANSFERASE SELO, MITOCHONDRIAL"/>
    <property type="match status" value="1"/>
</dbReference>
<reference evidence="9 10" key="1">
    <citation type="journal article" date="2012" name="J. Bacteriol.">
        <title>Genome Sequence of Idiomarina xiamenensis Type Strain 10-D-4.</title>
        <authorList>
            <person name="Lai Q."/>
            <person name="Wang L."/>
            <person name="Wang W."/>
            <person name="Shao Z."/>
        </authorList>
    </citation>
    <scope>NUCLEOTIDE SEQUENCE [LARGE SCALE GENOMIC DNA]</scope>
    <source>
        <strain evidence="9 10">10-D-4</strain>
    </source>
</reference>
<organism evidence="9 10">
    <name type="scientific">Idiomarina xiamenensis 10-D-4</name>
    <dbReference type="NCBI Taxonomy" id="740709"/>
    <lineage>
        <taxon>Bacteria</taxon>
        <taxon>Pseudomonadati</taxon>
        <taxon>Pseudomonadota</taxon>
        <taxon>Gammaproteobacteria</taxon>
        <taxon>Alteromonadales</taxon>
        <taxon>Idiomarinaceae</taxon>
        <taxon>Idiomarina</taxon>
    </lineage>
</organism>
<keyword evidence="5 8" id="KW-0547">Nucleotide-binding</keyword>
<comment type="catalytic activity">
    <reaction evidence="8">
        <text>L-seryl-[protein] + UTP = O-(5'-uridylyl)-L-seryl-[protein] + diphosphate</text>
        <dbReference type="Rhea" id="RHEA:64604"/>
        <dbReference type="Rhea" id="RHEA-COMP:9863"/>
        <dbReference type="Rhea" id="RHEA-COMP:16635"/>
        <dbReference type="ChEBI" id="CHEBI:29999"/>
        <dbReference type="ChEBI" id="CHEBI:33019"/>
        <dbReference type="ChEBI" id="CHEBI:46398"/>
        <dbReference type="ChEBI" id="CHEBI:156051"/>
    </reaction>
</comment>
<dbReference type="PANTHER" id="PTHR32057:SF14">
    <property type="entry name" value="PROTEIN ADENYLYLTRANSFERASE SELO, MITOCHONDRIAL"/>
    <property type="match status" value="1"/>
</dbReference>
<feature type="binding site" evidence="8">
    <location>
        <position position="127"/>
    </location>
    <ligand>
        <name>ATP</name>
        <dbReference type="ChEBI" id="CHEBI:30616"/>
    </ligand>
</feature>
<dbReference type="HAMAP" id="MF_00692">
    <property type="entry name" value="SelO"/>
    <property type="match status" value="1"/>
</dbReference>
<feature type="binding site" evidence="8">
    <location>
        <position position="178"/>
    </location>
    <ligand>
        <name>ATP</name>
        <dbReference type="ChEBI" id="CHEBI:30616"/>
    </ligand>
</feature>
<keyword evidence="4 8" id="KW-0479">Metal-binding</keyword>
<feature type="binding site" evidence="8">
    <location>
        <position position="185"/>
    </location>
    <ligand>
        <name>ATP</name>
        <dbReference type="ChEBI" id="CHEBI:30616"/>
    </ligand>
</feature>
<name>K2KQL2_9GAMM</name>
<comment type="function">
    <text evidence="8">Nucleotidyltransferase involved in the post-translational modification of proteins. It can catalyze the addition of adenosine monophosphate (AMP) or uridine monophosphate (UMP) to a protein, resulting in modifications known as AMPylation and UMPylation.</text>
</comment>
<dbReference type="STRING" id="740709.A10D4_03925"/>
<comment type="catalytic activity">
    <reaction evidence="8">
        <text>L-threonyl-[protein] + ATP = 3-O-(5'-adenylyl)-L-threonyl-[protein] + diphosphate</text>
        <dbReference type="Rhea" id="RHEA:54292"/>
        <dbReference type="Rhea" id="RHEA-COMP:11060"/>
        <dbReference type="Rhea" id="RHEA-COMP:13847"/>
        <dbReference type="ChEBI" id="CHEBI:30013"/>
        <dbReference type="ChEBI" id="CHEBI:30616"/>
        <dbReference type="ChEBI" id="CHEBI:33019"/>
        <dbReference type="ChEBI" id="CHEBI:138113"/>
        <dbReference type="EC" id="2.7.7.108"/>
    </reaction>
</comment>
<evidence type="ECO:0000313" key="9">
    <source>
        <dbReference type="EMBL" id="EKE84729.1"/>
    </source>
</evidence>
<dbReference type="RefSeq" id="WP_008487870.1">
    <property type="nucleotide sequence ID" value="NZ_AMRG01000004.1"/>
</dbReference>
<keyword evidence="8" id="KW-0464">Manganese</keyword>
<gene>
    <name evidence="8" type="primary">ydiU</name>
    <name evidence="8" type="synonym">selO</name>
    <name evidence="9" type="ORF">A10D4_03925</name>
</gene>
<dbReference type="EMBL" id="AMRG01000004">
    <property type="protein sequence ID" value="EKE84729.1"/>
    <property type="molecule type" value="Genomic_DNA"/>
</dbReference>
<protein>
    <recommendedName>
        <fullName evidence="8">Protein nucleotidyltransferase YdiU</fullName>
        <ecNumber evidence="8">2.7.7.-</ecNumber>
    </recommendedName>
    <alternativeName>
        <fullName evidence="8">Protein adenylyltransferase YdiU</fullName>
        <ecNumber evidence="8">2.7.7.108</ecNumber>
    </alternativeName>
    <alternativeName>
        <fullName evidence="8">Protein uridylyltransferase YdiU</fullName>
        <ecNumber evidence="8">2.7.7.-</ecNumber>
    </alternativeName>
</protein>
<feature type="binding site" evidence="8">
    <location>
        <position position="92"/>
    </location>
    <ligand>
        <name>ATP</name>
        <dbReference type="ChEBI" id="CHEBI:30616"/>
    </ligand>
</feature>
<evidence type="ECO:0000313" key="10">
    <source>
        <dbReference type="Proteomes" id="UP000014115"/>
    </source>
</evidence>
<feature type="binding site" evidence="8">
    <location>
        <position position="95"/>
    </location>
    <ligand>
        <name>ATP</name>
        <dbReference type="ChEBI" id="CHEBI:30616"/>
    </ligand>
</feature>
<proteinExistence type="inferred from homology"/>
<evidence type="ECO:0000256" key="6">
    <source>
        <dbReference type="ARBA" id="ARBA00022840"/>
    </source>
</evidence>
<dbReference type="EC" id="2.7.7.108" evidence="8"/>
<evidence type="ECO:0000256" key="2">
    <source>
        <dbReference type="ARBA" id="ARBA00022679"/>
    </source>
</evidence>
<feature type="binding site" evidence="8">
    <location>
        <position position="262"/>
    </location>
    <ligand>
        <name>ATP</name>
        <dbReference type="ChEBI" id="CHEBI:30616"/>
    </ligand>
</feature>
<keyword evidence="10" id="KW-1185">Reference proteome</keyword>
<evidence type="ECO:0000256" key="7">
    <source>
        <dbReference type="ARBA" id="ARBA00022842"/>
    </source>
</evidence>
<dbReference type="GO" id="GO:0005524">
    <property type="term" value="F:ATP binding"/>
    <property type="evidence" value="ECO:0007669"/>
    <property type="project" value="UniProtKB-UniRule"/>
</dbReference>
<dbReference type="GO" id="GO:0070733">
    <property type="term" value="F:AMPylase activity"/>
    <property type="evidence" value="ECO:0007669"/>
    <property type="project" value="UniProtKB-EC"/>
</dbReference>
<feature type="active site" description="Proton acceptor" evidence="8">
    <location>
        <position position="252"/>
    </location>
</feature>
<comment type="catalytic activity">
    <reaction evidence="8">
        <text>L-tyrosyl-[protein] + UTP = O-(5'-uridylyl)-L-tyrosyl-[protein] + diphosphate</text>
        <dbReference type="Rhea" id="RHEA:83887"/>
        <dbReference type="Rhea" id="RHEA-COMP:10136"/>
        <dbReference type="Rhea" id="RHEA-COMP:20238"/>
        <dbReference type="ChEBI" id="CHEBI:33019"/>
        <dbReference type="ChEBI" id="CHEBI:46398"/>
        <dbReference type="ChEBI" id="CHEBI:46858"/>
        <dbReference type="ChEBI" id="CHEBI:90602"/>
    </reaction>
</comment>
<feature type="binding site" evidence="8">
    <location>
        <position position="94"/>
    </location>
    <ligand>
        <name>ATP</name>
        <dbReference type="ChEBI" id="CHEBI:30616"/>
    </ligand>
</feature>
<dbReference type="EC" id="2.7.7.-" evidence="8"/>
<comment type="caution">
    <text evidence="9">The sequence shown here is derived from an EMBL/GenBank/DDBJ whole genome shotgun (WGS) entry which is preliminary data.</text>
</comment>
<feature type="binding site" evidence="8">
    <location>
        <position position="262"/>
    </location>
    <ligand>
        <name>Mg(2+)</name>
        <dbReference type="ChEBI" id="CHEBI:18420"/>
    </ligand>
</feature>
<feature type="binding site" evidence="8">
    <location>
        <position position="128"/>
    </location>
    <ligand>
        <name>ATP</name>
        <dbReference type="ChEBI" id="CHEBI:30616"/>
    </ligand>
</feature>
<dbReference type="NCBIfam" id="NF000658">
    <property type="entry name" value="PRK00029.1"/>
    <property type="match status" value="1"/>
</dbReference>
<dbReference type="eggNOG" id="COG0397">
    <property type="taxonomic scope" value="Bacteria"/>
</dbReference>
<sequence>MASTASPAAGPSLFDNQYAKRFAALYEQRQPIALADYQLVLSNPSLARQLGLSDEPASLAALTAATKLPAGAQPLAQKYAGHQFGHYNPYLGDGRGLLLGEINSQTCGHQDLHIKGAGVTAFSRHGDGRAVLRSSLREFLASEAVFHLGIPSTRALALVKGTQQVQRERLEPQAMLTRVATTHIRFGHFEHCYHRGLTQPLTALFDYLKEVIWTDLATADNLQVFQRTVQRTAEMVAKWQVYGFCHGVMNTDNMSIVGETFDYGPFAFLDDYQPDYICNHTDTQGRYRFDRQPSVALWNLNCLAMAVSPLIDSDALVAALKQYEVILNDHYWGLMSQRLGLLGEQPGDDQLIAEWLTLLREQQQDYTQSFVALTQAQSEGYGALLRVLGASEALQQFWQRLQQRYQRQEDEVGPRQQRMQQCNPRYILRNYYAQQAISAAEQGDMSLAEALYQCLQQPFNYQNDVAQFLALPPAQAKSIALSCSS</sequence>